<keyword evidence="1" id="KW-0812">Transmembrane</keyword>
<evidence type="ECO:0000313" key="2">
    <source>
        <dbReference type="EMBL" id="SBS81504.1"/>
    </source>
</evidence>
<dbReference type="Proteomes" id="UP000078560">
    <property type="component" value="Unassembled WGS sequence"/>
</dbReference>
<evidence type="ECO:0000313" key="4">
    <source>
        <dbReference type="Proteomes" id="UP000078546"/>
    </source>
</evidence>
<keyword evidence="1" id="KW-1133">Transmembrane helix</keyword>
<proteinExistence type="predicted"/>
<feature type="transmembrane region" description="Helical" evidence="1">
    <location>
        <begin position="14"/>
        <end position="31"/>
    </location>
</feature>
<reference evidence="4 5" key="1">
    <citation type="submission" date="2016-05" db="EMBL/GenBank/DDBJ databases">
        <authorList>
            <person name="Naeem Raeece"/>
        </authorList>
    </citation>
    <scope>NUCLEOTIDE SEQUENCE [LARGE SCALE GENOMIC DNA]</scope>
</reference>
<dbReference type="EMBL" id="FLQV01000107">
    <property type="protein sequence ID" value="SBS81504.1"/>
    <property type="molecule type" value="Genomic_DNA"/>
</dbReference>
<dbReference type="Proteomes" id="UP000078546">
    <property type="component" value="Unassembled WGS sequence"/>
</dbReference>
<evidence type="ECO:0000313" key="3">
    <source>
        <dbReference type="EMBL" id="SBS93373.1"/>
    </source>
</evidence>
<organism evidence="3 5">
    <name type="scientific">Plasmodium ovale curtisi</name>
    <dbReference type="NCBI Taxonomy" id="864141"/>
    <lineage>
        <taxon>Eukaryota</taxon>
        <taxon>Sar</taxon>
        <taxon>Alveolata</taxon>
        <taxon>Apicomplexa</taxon>
        <taxon>Aconoidasida</taxon>
        <taxon>Haemosporida</taxon>
        <taxon>Plasmodiidae</taxon>
        <taxon>Plasmodium</taxon>
        <taxon>Plasmodium (Plasmodium)</taxon>
    </lineage>
</organism>
<name>A0A1A8WMD5_PLAOA</name>
<evidence type="ECO:0000313" key="5">
    <source>
        <dbReference type="Proteomes" id="UP000078560"/>
    </source>
</evidence>
<evidence type="ECO:0000256" key="1">
    <source>
        <dbReference type="SAM" id="Phobius"/>
    </source>
</evidence>
<keyword evidence="1" id="KW-0472">Membrane</keyword>
<reference evidence="3" key="2">
    <citation type="submission" date="2016-05" db="EMBL/GenBank/DDBJ databases">
        <authorList>
            <person name="Lavstsen T."/>
            <person name="Jespersen J.S."/>
        </authorList>
    </citation>
    <scope>NUCLEOTIDE SEQUENCE [LARGE SCALE GENOMIC DNA]</scope>
</reference>
<sequence>MLCNEILAKSFQTMISYVLTISFFTLLNLYISNSYQDEKIAGFDVAVSVITLLASVLDAMSKSNSLDYFCIYSIGMKN</sequence>
<gene>
    <name evidence="2" type="ORF">POVCU1_005590</name>
    <name evidence="3" type="ORF">POVCU2_0080700</name>
</gene>
<dbReference type="EMBL" id="FLQU01001509">
    <property type="protein sequence ID" value="SBS93373.1"/>
    <property type="molecule type" value="Genomic_DNA"/>
</dbReference>
<dbReference type="AlphaFoldDB" id="A0A1A8WMD5"/>
<protein>
    <submittedName>
        <fullName evidence="3">Uncharacterized protein</fullName>
    </submittedName>
</protein>
<accession>A0A1A8WMD5</accession>